<accession>A0A0C9XVN2</accession>
<evidence type="ECO:0000313" key="3">
    <source>
        <dbReference type="Proteomes" id="UP000054477"/>
    </source>
</evidence>
<reference evidence="2 3" key="1">
    <citation type="submission" date="2014-04" db="EMBL/GenBank/DDBJ databases">
        <authorList>
            <consortium name="DOE Joint Genome Institute"/>
            <person name="Kuo A."/>
            <person name="Kohler A."/>
            <person name="Nagy L.G."/>
            <person name="Floudas D."/>
            <person name="Copeland A."/>
            <person name="Barry K.W."/>
            <person name="Cichocki N."/>
            <person name="Veneault-Fourrey C."/>
            <person name="LaButti K."/>
            <person name="Lindquist E.A."/>
            <person name="Lipzen A."/>
            <person name="Lundell T."/>
            <person name="Morin E."/>
            <person name="Murat C."/>
            <person name="Sun H."/>
            <person name="Tunlid A."/>
            <person name="Henrissat B."/>
            <person name="Grigoriev I.V."/>
            <person name="Hibbett D.S."/>
            <person name="Martin F."/>
            <person name="Nordberg H.P."/>
            <person name="Cantor M.N."/>
            <person name="Hua S.X."/>
        </authorList>
    </citation>
    <scope>NUCLEOTIDE SEQUENCE [LARGE SCALE GENOMIC DNA]</scope>
    <source>
        <strain evidence="2 3">LaAM-08-1</strain>
    </source>
</reference>
<dbReference type="EMBL" id="KN838539">
    <property type="protein sequence ID" value="KIK09091.1"/>
    <property type="molecule type" value="Genomic_DNA"/>
</dbReference>
<dbReference type="AlphaFoldDB" id="A0A0C9XVN2"/>
<evidence type="ECO:0000313" key="2">
    <source>
        <dbReference type="EMBL" id="KIK09091.1"/>
    </source>
</evidence>
<keyword evidence="1" id="KW-0812">Transmembrane</keyword>
<proteinExistence type="predicted"/>
<dbReference type="Proteomes" id="UP000054477">
    <property type="component" value="Unassembled WGS sequence"/>
</dbReference>
<dbReference type="HOGENOM" id="CLU_2904538_0_0_1"/>
<reference evidence="3" key="2">
    <citation type="submission" date="2015-01" db="EMBL/GenBank/DDBJ databases">
        <title>Evolutionary Origins and Diversification of the Mycorrhizal Mutualists.</title>
        <authorList>
            <consortium name="DOE Joint Genome Institute"/>
            <consortium name="Mycorrhizal Genomics Consortium"/>
            <person name="Kohler A."/>
            <person name="Kuo A."/>
            <person name="Nagy L.G."/>
            <person name="Floudas D."/>
            <person name="Copeland A."/>
            <person name="Barry K.W."/>
            <person name="Cichocki N."/>
            <person name="Veneault-Fourrey C."/>
            <person name="LaButti K."/>
            <person name="Lindquist E.A."/>
            <person name="Lipzen A."/>
            <person name="Lundell T."/>
            <person name="Morin E."/>
            <person name="Murat C."/>
            <person name="Riley R."/>
            <person name="Ohm R."/>
            <person name="Sun H."/>
            <person name="Tunlid A."/>
            <person name="Henrissat B."/>
            <person name="Grigoriev I.V."/>
            <person name="Hibbett D.S."/>
            <person name="Martin F."/>
        </authorList>
    </citation>
    <scope>NUCLEOTIDE SEQUENCE [LARGE SCALE GENOMIC DNA]</scope>
    <source>
        <strain evidence="3">LaAM-08-1</strain>
    </source>
</reference>
<organism evidence="2 3">
    <name type="scientific">Laccaria amethystina LaAM-08-1</name>
    <dbReference type="NCBI Taxonomy" id="1095629"/>
    <lineage>
        <taxon>Eukaryota</taxon>
        <taxon>Fungi</taxon>
        <taxon>Dikarya</taxon>
        <taxon>Basidiomycota</taxon>
        <taxon>Agaricomycotina</taxon>
        <taxon>Agaricomycetes</taxon>
        <taxon>Agaricomycetidae</taxon>
        <taxon>Agaricales</taxon>
        <taxon>Agaricineae</taxon>
        <taxon>Hydnangiaceae</taxon>
        <taxon>Laccaria</taxon>
    </lineage>
</organism>
<keyword evidence="1" id="KW-0472">Membrane</keyword>
<protein>
    <submittedName>
        <fullName evidence="2">Uncharacterized protein</fullName>
    </submittedName>
</protein>
<gene>
    <name evidence="2" type="ORF">K443DRAFT_446353</name>
</gene>
<sequence length="62" mass="7183">MREAGRKNFIILFDIHPRRNVIAWRAKTVGKRRIRANKGTISLTALIHFVFRVPLVSSLPSR</sequence>
<name>A0A0C9XVN2_9AGAR</name>
<feature type="transmembrane region" description="Helical" evidence="1">
    <location>
        <begin position="41"/>
        <end position="59"/>
    </location>
</feature>
<keyword evidence="1" id="KW-1133">Transmembrane helix</keyword>
<keyword evidence="3" id="KW-1185">Reference proteome</keyword>
<evidence type="ECO:0000256" key="1">
    <source>
        <dbReference type="SAM" id="Phobius"/>
    </source>
</evidence>